<dbReference type="KEGG" id="nnu:104592532"/>
<keyword evidence="3 6" id="KW-0812">Transmembrane</keyword>
<feature type="transmembrane region" description="Helical" evidence="6">
    <location>
        <begin position="112"/>
        <end position="133"/>
    </location>
</feature>
<dbReference type="PANTHER" id="PTHR31218">
    <property type="entry name" value="WAT1-RELATED PROTEIN"/>
    <property type="match status" value="1"/>
</dbReference>
<comment type="similarity">
    <text evidence="2">Belongs to the drug/metabolite transporter (DMT) superfamily. Plant drug/metabolite exporter (P-DME) (TC 2.A.7.4) family.</text>
</comment>
<dbReference type="InterPro" id="IPR030184">
    <property type="entry name" value="WAT1-related"/>
</dbReference>
<dbReference type="InParanoid" id="A0A1U7Z9Y9"/>
<evidence type="ECO:0000313" key="8">
    <source>
        <dbReference type="Proteomes" id="UP000189703"/>
    </source>
</evidence>
<sequence>MPNNTLQQHTKNVFHTYMLSHRKMFPVYIWMCCGVGIRALFEEKIWIHNPTNPLYMETQAQKSLIIEKVLRKPSSIQFEKMKLLVGLLVLQLCIAGFHIVSRVALDMGVSKIVYTVYRNIIAVMLLGPFAYFFEKEERPPLTFSLLVQLFLLALFGVTANQGFYLLGLYYTSPTFTSAMQNSVPAITFALASALRIEPINVLRKDGLAKVIGTILSVGGATIITLYKGPPLLNLSQQPLVGSSVESIFLYSTGVKNWTLGCIYLIGHCLSWSAWILLQASVVRKYPAKLSITTFTCLFGLLQFLVIAAFAETDGEHWKIHFGEELLTVLYAGVVATAVVYALQMWCIDKGGPIFVAVFQPVSTVLVAIMACLILGDQLYTGGIIGVILIIIGLYSVLWGRNEEKKFKDQGNEEILTRHLMNEKNARKESEVVSNIP</sequence>
<evidence type="ECO:0000256" key="4">
    <source>
        <dbReference type="ARBA" id="ARBA00022989"/>
    </source>
</evidence>
<dbReference type="SUPFAM" id="SSF103481">
    <property type="entry name" value="Multidrug resistance efflux transporter EmrE"/>
    <property type="match status" value="2"/>
</dbReference>
<dbReference type="Proteomes" id="UP000189703">
    <property type="component" value="Unplaced"/>
</dbReference>
<feature type="transmembrane region" description="Helical" evidence="6">
    <location>
        <begin position="206"/>
        <end position="226"/>
    </location>
</feature>
<reference evidence="9" key="1">
    <citation type="submission" date="2025-08" db="UniProtKB">
        <authorList>
            <consortium name="RefSeq"/>
        </authorList>
    </citation>
    <scope>IDENTIFICATION</scope>
</reference>
<feature type="domain" description="EamA" evidence="7">
    <location>
        <begin position="259"/>
        <end position="397"/>
    </location>
</feature>
<feature type="transmembrane region" description="Helical" evidence="6">
    <location>
        <begin position="325"/>
        <end position="342"/>
    </location>
</feature>
<dbReference type="RefSeq" id="XP_010250292.2">
    <property type="nucleotide sequence ID" value="XM_010251990.2"/>
</dbReference>
<dbReference type="GeneID" id="104592532"/>
<feature type="transmembrane region" description="Helical" evidence="6">
    <location>
        <begin position="24"/>
        <end position="41"/>
    </location>
</feature>
<feature type="transmembrane region" description="Helical" evidence="6">
    <location>
        <begin position="257"/>
        <end position="277"/>
    </location>
</feature>
<feature type="transmembrane region" description="Helical" evidence="6">
    <location>
        <begin position="145"/>
        <end position="166"/>
    </location>
</feature>
<feature type="transmembrane region" description="Helical" evidence="6">
    <location>
        <begin position="81"/>
        <end position="100"/>
    </location>
</feature>
<gene>
    <name evidence="9" type="primary">LOC104592532</name>
</gene>
<dbReference type="eggNOG" id="ENOG502QSV3">
    <property type="taxonomic scope" value="Eukaryota"/>
</dbReference>
<keyword evidence="5 6" id="KW-0472">Membrane</keyword>
<comment type="subcellular location">
    <subcellularLocation>
        <location evidence="1">Membrane</location>
        <topology evidence="1">Multi-pass membrane protein</topology>
    </subcellularLocation>
</comment>
<dbReference type="InterPro" id="IPR000620">
    <property type="entry name" value="EamA_dom"/>
</dbReference>
<feature type="transmembrane region" description="Helical" evidence="6">
    <location>
        <begin position="354"/>
        <end position="375"/>
    </location>
</feature>
<accession>A0A1U7Z9Y9</accession>
<dbReference type="GO" id="GO:0005886">
    <property type="term" value="C:plasma membrane"/>
    <property type="evidence" value="ECO:0000318"/>
    <property type="project" value="GO_Central"/>
</dbReference>
<keyword evidence="4 6" id="KW-1133">Transmembrane helix</keyword>
<organism evidence="8 9">
    <name type="scientific">Nelumbo nucifera</name>
    <name type="common">Sacred lotus</name>
    <dbReference type="NCBI Taxonomy" id="4432"/>
    <lineage>
        <taxon>Eukaryota</taxon>
        <taxon>Viridiplantae</taxon>
        <taxon>Streptophyta</taxon>
        <taxon>Embryophyta</taxon>
        <taxon>Tracheophyta</taxon>
        <taxon>Spermatophyta</taxon>
        <taxon>Magnoliopsida</taxon>
        <taxon>Proteales</taxon>
        <taxon>Nelumbonaceae</taxon>
        <taxon>Nelumbo</taxon>
    </lineage>
</organism>
<evidence type="ECO:0000256" key="6">
    <source>
        <dbReference type="SAM" id="Phobius"/>
    </source>
</evidence>
<evidence type="ECO:0000256" key="1">
    <source>
        <dbReference type="ARBA" id="ARBA00004141"/>
    </source>
</evidence>
<dbReference type="OMA" id="TPLMNFK"/>
<dbReference type="InterPro" id="IPR037185">
    <property type="entry name" value="EmrE-like"/>
</dbReference>
<dbReference type="Pfam" id="PF00892">
    <property type="entry name" value="EamA"/>
    <property type="match status" value="2"/>
</dbReference>
<feature type="transmembrane region" description="Helical" evidence="6">
    <location>
        <begin position="289"/>
        <end position="310"/>
    </location>
</feature>
<evidence type="ECO:0000313" key="9">
    <source>
        <dbReference type="RefSeq" id="XP_010250292.2"/>
    </source>
</evidence>
<proteinExistence type="inferred from homology"/>
<evidence type="ECO:0000256" key="2">
    <source>
        <dbReference type="ARBA" id="ARBA00007635"/>
    </source>
</evidence>
<protein>
    <submittedName>
        <fullName evidence="9">WAT1-related protein At3g18200-like</fullName>
    </submittedName>
</protein>
<feature type="transmembrane region" description="Helical" evidence="6">
    <location>
        <begin position="381"/>
        <end position="399"/>
    </location>
</feature>
<name>A0A1U7Z9Y9_NELNU</name>
<dbReference type="GO" id="GO:0022857">
    <property type="term" value="F:transmembrane transporter activity"/>
    <property type="evidence" value="ECO:0007669"/>
    <property type="project" value="InterPro"/>
</dbReference>
<keyword evidence="8" id="KW-1185">Reference proteome</keyword>
<evidence type="ECO:0000256" key="3">
    <source>
        <dbReference type="ARBA" id="ARBA00022692"/>
    </source>
</evidence>
<evidence type="ECO:0000259" key="7">
    <source>
        <dbReference type="Pfam" id="PF00892"/>
    </source>
</evidence>
<dbReference type="OrthoDB" id="1728340at2759"/>
<dbReference type="AlphaFoldDB" id="A0A1U7Z9Y9"/>
<feature type="domain" description="EamA" evidence="7">
    <location>
        <begin position="86"/>
        <end position="224"/>
    </location>
</feature>
<evidence type="ECO:0000256" key="5">
    <source>
        <dbReference type="ARBA" id="ARBA00023136"/>
    </source>
</evidence>